<feature type="domain" description="Gamma-glutamylcyclotransferase AIG2-like" evidence="1">
    <location>
        <begin position="7"/>
        <end position="132"/>
    </location>
</feature>
<sequence>MSEVIYVATYGSLRSGQANYLVNDRAGAKSIGEGWTEDNFDLFRYGGSYFPSISLAHSNNNKPVRVEVFATDKAGLEGPYDRLEGYNKHSPEDSFYQRTQIPVKMDSGETVIAWIYSIDEEQEELVECGDWVKYLNEINS</sequence>
<proteinExistence type="predicted"/>
<accession>A0A2I6PD46</accession>
<dbReference type="InterPro" id="IPR036568">
    <property type="entry name" value="GGCT-like_sf"/>
</dbReference>
<dbReference type="SUPFAM" id="SSF110857">
    <property type="entry name" value="Gamma-glutamyl cyclotransferase-like"/>
    <property type="match status" value="1"/>
</dbReference>
<reference evidence="2 3" key="1">
    <citation type="submission" date="2017-12" db="EMBL/GenBank/DDBJ databases">
        <title>A novel LAMP bacteriophage infecting Escherichia coli.</title>
        <authorList>
            <person name="Golomidova A.K."/>
            <person name="Letarov A.V."/>
            <person name="Kostryukova E.S."/>
            <person name="Babenko V.V."/>
            <person name="Prokhorov N.S."/>
        </authorList>
    </citation>
    <scope>NUCLEOTIDE SEQUENCE [LARGE SCALE GENOMIC DNA]</scope>
</reference>
<dbReference type="Proteomes" id="UP000240724">
    <property type="component" value="Segment"/>
</dbReference>
<keyword evidence="3" id="KW-1185">Reference proteome</keyword>
<dbReference type="EMBL" id="MG673519">
    <property type="protein sequence ID" value="AUM57645.1"/>
    <property type="molecule type" value="Genomic_DNA"/>
</dbReference>
<name>A0A2I6PD46_9CAUD</name>
<evidence type="ECO:0000313" key="2">
    <source>
        <dbReference type="EMBL" id="AUM57645.1"/>
    </source>
</evidence>
<evidence type="ECO:0000313" key="3">
    <source>
        <dbReference type="Proteomes" id="UP000240724"/>
    </source>
</evidence>
<dbReference type="InterPro" id="IPR013024">
    <property type="entry name" value="GGCT-like"/>
</dbReference>
<dbReference type="Gene3D" id="3.10.490.10">
    <property type="entry name" value="Gamma-glutamyl cyclotransferase-like"/>
    <property type="match status" value="1"/>
</dbReference>
<protein>
    <recommendedName>
        <fullName evidence="1">Gamma-glutamylcyclotransferase AIG2-like domain-containing protein</fullName>
    </recommendedName>
</protein>
<dbReference type="CDD" id="cd06661">
    <property type="entry name" value="GGCT_like"/>
    <property type="match status" value="1"/>
</dbReference>
<evidence type="ECO:0000259" key="1">
    <source>
        <dbReference type="Pfam" id="PF06094"/>
    </source>
</evidence>
<gene>
    <name evidence="2" type="ORF">phiL_077</name>
</gene>
<dbReference type="Pfam" id="PF06094">
    <property type="entry name" value="GGACT"/>
    <property type="match status" value="1"/>
</dbReference>
<dbReference type="InterPro" id="IPR009288">
    <property type="entry name" value="AIG2-like_dom"/>
</dbReference>
<organism evidence="2 3">
    <name type="scientific">Escherichia phage LAMP</name>
    <dbReference type="NCBI Taxonomy" id="2065191"/>
    <lineage>
        <taxon>Viruses</taxon>
        <taxon>Duplodnaviria</taxon>
        <taxon>Heunggongvirae</taxon>
        <taxon>Uroviricota</taxon>
        <taxon>Caudoviricetes</taxon>
        <taxon>Mktvariviridae</taxon>
        <taxon>Gordonclarkvirinae</taxon>
        <taxon>Kuravirus</taxon>
        <taxon>Kuravirus LAMP</taxon>
    </lineage>
</organism>